<dbReference type="InterPro" id="IPR014717">
    <property type="entry name" value="Transl_elong_EF1B/ribsomal_bS6"/>
</dbReference>
<dbReference type="Pfam" id="PF01250">
    <property type="entry name" value="Ribosomal_S6"/>
    <property type="match status" value="1"/>
</dbReference>
<dbReference type="InterPro" id="IPR000529">
    <property type="entry name" value="Ribosomal_bS6"/>
</dbReference>
<proteinExistence type="inferred from homology"/>
<comment type="similarity">
    <text evidence="1 3">Belongs to the bacterial ribosomal protein bS6 family.</text>
</comment>
<dbReference type="SUPFAM" id="SSF54995">
    <property type="entry name" value="Ribosomal protein S6"/>
    <property type="match status" value="1"/>
</dbReference>
<evidence type="ECO:0000256" key="1">
    <source>
        <dbReference type="ARBA" id="ARBA00009512"/>
    </source>
</evidence>
<dbReference type="GO" id="GO:0019843">
    <property type="term" value="F:rRNA binding"/>
    <property type="evidence" value="ECO:0007669"/>
    <property type="project" value="UniProtKB-UniRule"/>
</dbReference>
<reference evidence="4 5" key="1">
    <citation type="journal article" date="2016" name="Nat. Commun.">
        <title>Thousands of microbial genomes shed light on interconnected biogeochemical processes in an aquifer system.</title>
        <authorList>
            <person name="Anantharaman K."/>
            <person name="Brown C.T."/>
            <person name="Hug L.A."/>
            <person name="Sharon I."/>
            <person name="Castelle C.J."/>
            <person name="Probst A.J."/>
            <person name="Thomas B.C."/>
            <person name="Singh A."/>
            <person name="Wilkins M.J."/>
            <person name="Karaoz U."/>
            <person name="Brodie E.L."/>
            <person name="Williams K.H."/>
            <person name="Hubbard S.S."/>
            <person name="Banfield J.F."/>
        </authorList>
    </citation>
    <scope>NUCLEOTIDE SEQUENCE [LARGE SCALE GENOMIC DNA]</scope>
</reference>
<keyword evidence="3" id="KW-0687">Ribonucleoprotein</keyword>
<dbReference type="CDD" id="cd00473">
    <property type="entry name" value="bS6"/>
    <property type="match status" value="1"/>
</dbReference>
<dbReference type="AlphaFoldDB" id="A0A1F6P275"/>
<comment type="caution">
    <text evidence="4">The sequence shown here is derived from an EMBL/GenBank/DDBJ whole genome shotgun (WGS) entry which is preliminary data.</text>
</comment>
<protein>
    <recommendedName>
        <fullName evidence="2 3">Small ribosomal subunit protein bS6</fullName>
    </recommendedName>
</protein>
<dbReference type="GO" id="GO:0006412">
    <property type="term" value="P:translation"/>
    <property type="evidence" value="ECO:0007669"/>
    <property type="project" value="UniProtKB-UniRule"/>
</dbReference>
<dbReference type="GO" id="GO:1990904">
    <property type="term" value="C:ribonucleoprotein complex"/>
    <property type="evidence" value="ECO:0007669"/>
    <property type="project" value="UniProtKB-KW"/>
</dbReference>
<organism evidence="4 5">
    <name type="scientific">Candidatus Magasanikbacteria bacterium RIFOXYD2_FULL_36_9</name>
    <dbReference type="NCBI Taxonomy" id="1798707"/>
    <lineage>
        <taxon>Bacteria</taxon>
        <taxon>Candidatus Magasanikiibacteriota</taxon>
    </lineage>
</organism>
<keyword evidence="3" id="KW-0699">rRNA-binding</keyword>
<dbReference type="HAMAP" id="MF_00360">
    <property type="entry name" value="Ribosomal_bS6"/>
    <property type="match status" value="1"/>
</dbReference>
<dbReference type="Gene3D" id="3.30.70.60">
    <property type="match status" value="1"/>
</dbReference>
<dbReference type="GO" id="GO:0005840">
    <property type="term" value="C:ribosome"/>
    <property type="evidence" value="ECO:0007669"/>
    <property type="project" value="UniProtKB-KW"/>
</dbReference>
<keyword evidence="3 4" id="KW-0689">Ribosomal protein</keyword>
<dbReference type="GO" id="GO:0003735">
    <property type="term" value="F:structural constituent of ribosome"/>
    <property type="evidence" value="ECO:0007669"/>
    <property type="project" value="InterPro"/>
</dbReference>
<dbReference type="Proteomes" id="UP000178490">
    <property type="component" value="Unassembled WGS sequence"/>
</dbReference>
<dbReference type="InterPro" id="IPR035980">
    <property type="entry name" value="Ribosomal_bS6_sf"/>
</dbReference>
<dbReference type="EMBL" id="MFRC01000001">
    <property type="protein sequence ID" value="OGH90241.1"/>
    <property type="molecule type" value="Genomic_DNA"/>
</dbReference>
<accession>A0A1F6P275</accession>
<dbReference type="InterPro" id="IPR020814">
    <property type="entry name" value="Ribosomal_S6_plastid/chlpt"/>
</dbReference>
<dbReference type="NCBIfam" id="TIGR00166">
    <property type="entry name" value="S6"/>
    <property type="match status" value="1"/>
</dbReference>
<keyword evidence="3" id="KW-0694">RNA-binding</keyword>
<evidence type="ECO:0000256" key="2">
    <source>
        <dbReference type="ARBA" id="ARBA00035294"/>
    </source>
</evidence>
<sequence length="157" mass="17666">MKKYELLLVLPGTLDEKEAETRSNEILTVVKEYGKDADLAPMGKMRLAYPIKQIRYGYFYTIIFSAETKELKALQTKLGLLRDLLRAIISVYNPSYTPASKMSFTTTITGANRTNEETVEVEKSDKPAEKPADKKVSIQEIDKKLEEILSGEIISGV</sequence>
<name>A0A1F6P275_9BACT</name>
<comment type="function">
    <text evidence="3">Binds together with bS18 to 16S ribosomal RNA.</text>
</comment>
<evidence type="ECO:0000313" key="5">
    <source>
        <dbReference type="Proteomes" id="UP000178490"/>
    </source>
</evidence>
<gene>
    <name evidence="3" type="primary">rpsF</name>
    <name evidence="4" type="ORF">A2537_00805</name>
</gene>
<evidence type="ECO:0000313" key="4">
    <source>
        <dbReference type="EMBL" id="OGH90241.1"/>
    </source>
</evidence>
<evidence type="ECO:0000256" key="3">
    <source>
        <dbReference type="HAMAP-Rule" id="MF_00360"/>
    </source>
</evidence>